<dbReference type="EMBL" id="JWIO01000038">
    <property type="protein sequence ID" value="KLL10240.1"/>
    <property type="molecule type" value="Genomic_DNA"/>
</dbReference>
<organism evidence="1 2">
    <name type="scientific">Protofrankia coriariae</name>
    <dbReference type="NCBI Taxonomy" id="1562887"/>
    <lineage>
        <taxon>Bacteria</taxon>
        <taxon>Bacillati</taxon>
        <taxon>Actinomycetota</taxon>
        <taxon>Actinomycetes</taxon>
        <taxon>Frankiales</taxon>
        <taxon>Frankiaceae</taxon>
        <taxon>Protofrankia</taxon>
    </lineage>
</organism>
<comment type="caution">
    <text evidence="1">The sequence shown here is derived from an EMBL/GenBank/DDBJ whole genome shotgun (WGS) entry which is preliminary data.</text>
</comment>
<accession>A0ABR5F0I9</accession>
<sequence length="339" mass="34784">MGVDRRRLGVVAGLVAAGQLVSAFPGRARVAQDLTGLTTAMRALVGGYGSTAPAQTALQAWNLGRHIAASQAGAVRTRHDWQALHSRTLVLEGNALIDAGDICSGLRALTQAESVAASIGDWPTIAHAHAVRAMAARGLQRWRSALALAVEGQRYAGNTPVAVMLAVAEAGARARLGDALGTVATIGRAQELMSRLPAEKHGAPAYSLDSYHPALFVTMAASALVLAGQVYAAAPFLAEARERVGGVDGTEGRDQGVGCLAPLVHVICADAALRRERPDVDEAEHHVTGAVAASSGRPAAWMSSEVAQLADGAARHGADWSDLVALTSAWGGSSDGVPA</sequence>
<dbReference type="RefSeq" id="WP_047224433.1">
    <property type="nucleotide sequence ID" value="NZ_JWIO01000038.1"/>
</dbReference>
<evidence type="ECO:0000313" key="1">
    <source>
        <dbReference type="EMBL" id="KLL10240.1"/>
    </source>
</evidence>
<evidence type="ECO:0000313" key="2">
    <source>
        <dbReference type="Proteomes" id="UP000035425"/>
    </source>
</evidence>
<dbReference type="Proteomes" id="UP000035425">
    <property type="component" value="Unassembled WGS sequence"/>
</dbReference>
<reference evidence="1 2" key="1">
    <citation type="submission" date="2014-12" db="EMBL/GenBank/DDBJ databases">
        <title>Frankia sp. BMG5.1 draft genome.</title>
        <authorList>
            <person name="Gtari M."/>
            <person name="Ghodhbane-Gtari F."/>
            <person name="Nouioui I."/>
            <person name="Ktari A."/>
            <person name="Hezbri K."/>
            <person name="Mimouni W."/>
            <person name="Sbissi I."/>
            <person name="Ayari A."/>
            <person name="Yamanaka T."/>
            <person name="Normand P."/>
            <person name="Tisa L.S."/>
            <person name="Boudabous A."/>
        </authorList>
    </citation>
    <scope>NUCLEOTIDE SEQUENCE [LARGE SCALE GENOMIC DNA]</scope>
    <source>
        <strain evidence="1 2">BMG5.1</strain>
    </source>
</reference>
<keyword evidence="2" id="KW-1185">Reference proteome</keyword>
<proteinExistence type="predicted"/>
<name>A0ABR5F0I9_9ACTN</name>
<gene>
    <name evidence="1" type="ORF">FrCorBMG51_19195</name>
</gene>
<protein>
    <submittedName>
        <fullName evidence="1">Uncharacterized protein</fullName>
    </submittedName>
</protein>